<evidence type="ECO:0000313" key="3">
    <source>
        <dbReference type="Proteomes" id="UP000782880"/>
    </source>
</evidence>
<gene>
    <name evidence="2" type="primary">tsaB</name>
    <name evidence="2" type="ORF">K8V20_11005</name>
</gene>
<dbReference type="GO" id="GO:0002949">
    <property type="term" value="P:tRNA threonylcarbamoyladenosine modification"/>
    <property type="evidence" value="ECO:0007669"/>
    <property type="project" value="InterPro"/>
</dbReference>
<reference evidence="2" key="1">
    <citation type="journal article" date="2021" name="PeerJ">
        <title>Extensive microbial diversity within the chicken gut microbiome revealed by metagenomics and culture.</title>
        <authorList>
            <person name="Gilroy R."/>
            <person name="Ravi A."/>
            <person name="Getino M."/>
            <person name="Pursley I."/>
            <person name="Horton D.L."/>
            <person name="Alikhan N.F."/>
            <person name="Baker D."/>
            <person name="Gharbi K."/>
            <person name="Hall N."/>
            <person name="Watson M."/>
            <person name="Adriaenssens E.M."/>
            <person name="Foster-Nyarko E."/>
            <person name="Jarju S."/>
            <person name="Secka A."/>
            <person name="Antonio M."/>
            <person name="Oren A."/>
            <person name="Chaudhuri R.R."/>
            <person name="La Ragione R."/>
            <person name="Hildebrand F."/>
            <person name="Pallen M.J."/>
        </authorList>
    </citation>
    <scope>NUCLEOTIDE SEQUENCE</scope>
    <source>
        <strain evidence="2">ChiBcec21-2208</strain>
    </source>
</reference>
<dbReference type="Gene3D" id="3.30.420.40">
    <property type="match status" value="2"/>
</dbReference>
<evidence type="ECO:0000259" key="1">
    <source>
        <dbReference type="Pfam" id="PF00814"/>
    </source>
</evidence>
<organism evidence="2 3">
    <name type="scientific">Subdoligranulum variabile</name>
    <dbReference type="NCBI Taxonomy" id="214851"/>
    <lineage>
        <taxon>Bacteria</taxon>
        <taxon>Bacillati</taxon>
        <taxon>Bacillota</taxon>
        <taxon>Clostridia</taxon>
        <taxon>Eubacteriales</taxon>
        <taxon>Oscillospiraceae</taxon>
        <taxon>Subdoligranulum</taxon>
    </lineage>
</organism>
<sequence>MNILAVDTAGKSAAVAVLRDDTLLYETQCNNGLTHSETLLPMIDTALRACGLTVADLDLLGATNGPGSFTGLRIGLSVIKGLALPRQIPCAPVSTMAALAYGMAGQGTVIGAQDARRGQVYWAAFDLETHNRLTPDAAAPVASLQEFVQNCKKPLFFVGDGAALCYNVYEQVPGVAVCPSALQVLRGVGVALAAKVLWESGACVPPAELLPDYHRLSQAERERAEKEKQQGEPTNAI</sequence>
<dbReference type="GO" id="GO:0061711">
    <property type="term" value="F:tRNA N(6)-L-threonylcarbamoyladenine synthase activity"/>
    <property type="evidence" value="ECO:0007669"/>
    <property type="project" value="UniProtKB-EC"/>
</dbReference>
<dbReference type="SUPFAM" id="SSF53067">
    <property type="entry name" value="Actin-like ATPase domain"/>
    <property type="match status" value="2"/>
</dbReference>
<dbReference type="AlphaFoldDB" id="A0A921LNX3"/>
<reference evidence="2" key="2">
    <citation type="submission" date="2021-09" db="EMBL/GenBank/DDBJ databases">
        <authorList>
            <person name="Gilroy R."/>
        </authorList>
    </citation>
    <scope>NUCLEOTIDE SEQUENCE</scope>
    <source>
        <strain evidence="2">ChiBcec21-2208</strain>
    </source>
</reference>
<feature type="domain" description="Gcp-like" evidence="1">
    <location>
        <begin position="34"/>
        <end position="168"/>
    </location>
</feature>
<evidence type="ECO:0000313" key="2">
    <source>
        <dbReference type="EMBL" id="HJG29156.1"/>
    </source>
</evidence>
<dbReference type="Pfam" id="PF00814">
    <property type="entry name" value="TsaD"/>
    <property type="match status" value="1"/>
</dbReference>
<dbReference type="EC" id="2.3.1.234" evidence="2"/>
<dbReference type="InterPro" id="IPR000905">
    <property type="entry name" value="Gcp-like_dom"/>
</dbReference>
<keyword evidence="2" id="KW-0012">Acyltransferase</keyword>
<comment type="caution">
    <text evidence="2">The sequence shown here is derived from an EMBL/GenBank/DDBJ whole genome shotgun (WGS) entry which is preliminary data.</text>
</comment>
<dbReference type="GO" id="GO:0005829">
    <property type="term" value="C:cytosol"/>
    <property type="evidence" value="ECO:0007669"/>
    <property type="project" value="TreeGrafter"/>
</dbReference>
<dbReference type="CDD" id="cd24032">
    <property type="entry name" value="ASKHA_NBD_TsaB"/>
    <property type="match status" value="1"/>
</dbReference>
<dbReference type="InterPro" id="IPR022496">
    <property type="entry name" value="T6A_TsaB"/>
</dbReference>
<name>A0A921LNX3_9FIRM</name>
<protein>
    <submittedName>
        <fullName evidence="2">tRNA (Adenosine(37)-N6)-threonylcarbamoyltransferase complex dimerization subunit type 1 TsaB</fullName>
        <ecNumber evidence="2">2.3.1.234</ecNumber>
    </submittedName>
</protein>
<dbReference type="EMBL" id="DYVE01000283">
    <property type="protein sequence ID" value="HJG29156.1"/>
    <property type="molecule type" value="Genomic_DNA"/>
</dbReference>
<keyword evidence="2" id="KW-0808">Transferase</keyword>
<proteinExistence type="predicted"/>
<dbReference type="InterPro" id="IPR043129">
    <property type="entry name" value="ATPase_NBD"/>
</dbReference>
<dbReference type="NCBIfam" id="TIGR03725">
    <property type="entry name" value="T6A_YeaZ"/>
    <property type="match status" value="1"/>
</dbReference>
<accession>A0A921LNX3</accession>
<dbReference type="PANTHER" id="PTHR11735">
    <property type="entry name" value="TRNA N6-ADENOSINE THREONYLCARBAMOYLTRANSFERASE"/>
    <property type="match status" value="1"/>
</dbReference>
<dbReference type="PANTHER" id="PTHR11735:SF11">
    <property type="entry name" value="TRNA THREONYLCARBAMOYLADENOSINE BIOSYNTHESIS PROTEIN TSAB"/>
    <property type="match status" value="1"/>
</dbReference>
<dbReference type="Proteomes" id="UP000782880">
    <property type="component" value="Unassembled WGS sequence"/>
</dbReference>